<sequence length="56" mass="5807">RDAVSVATSSGSVERAFSVASDILSAKRAAMKPGLFINLMLIKCNAGLKVGLRDAV</sequence>
<evidence type="ECO:0000313" key="2">
    <source>
        <dbReference type="Proteomes" id="UP000076858"/>
    </source>
</evidence>
<proteinExistence type="predicted"/>
<dbReference type="EMBL" id="LRGB01005006">
    <property type="protein sequence ID" value="KZS02203.1"/>
    <property type="molecule type" value="Genomic_DNA"/>
</dbReference>
<dbReference type="Proteomes" id="UP000076858">
    <property type="component" value="Unassembled WGS sequence"/>
</dbReference>
<protein>
    <recommendedName>
        <fullName evidence="3">HAT C-terminal dimerisation domain-containing protein</fullName>
    </recommendedName>
</protein>
<comment type="caution">
    <text evidence="1">The sequence shown here is derived from an EMBL/GenBank/DDBJ whole genome shotgun (WGS) entry which is preliminary data.</text>
</comment>
<organism evidence="1 2">
    <name type="scientific">Daphnia magna</name>
    <dbReference type="NCBI Taxonomy" id="35525"/>
    <lineage>
        <taxon>Eukaryota</taxon>
        <taxon>Metazoa</taxon>
        <taxon>Ecdysozoa</taxon>
        <taxon>Arthropoda</taxon>
        <taxon>Crustacea</taxon>
        <taxon>Branchiopoda</taxon>
        <taxon>Diplostraca</taxon>
        <taxon>Cladocera</taxon>
        <taxon>Anomopoda</taxon>
        <taxon>Daphniidae</taxon>
        <taxon>Daphnia</taxon>
    </lineage>
</organism>
<accession>A0A164JC87</accession>
<evidence type="ECO:0000313" key="1">
    <source>
        <dbReference type="EMBL" id="KZS02203.1"/>
    </source>
</evidence>
<evidence type="ECO:0008006" key="3">
    <source>
        <dbReference type="Google" id="ProtNLM"/>
    </source>
</evidence>
<name>A0A164JC87_9CRUS</name>
<dbReference type="AlphaFoldDB" id="A0A164JC87"/>
<gene>
    <name evidence="1" type="ORF">APZ42_000847</name>
</gene>
<reference evidence="1 2" key="1">
    <citation type="submission" date="2016-03" db="EMBL/GenBank/DDBJ databases">
        <title>EvidentialGene: Evidence-directed Construction of Genes on Genomes.</title>
        <authorList>
            <person name="Gilbert D.G."/>
            <person name="Choi J.-H."/>
            <person name="Mockaitis K."/>
            <person name="Colbourne J."/>
            <person name="Pfrender M."/>
        </authorList>
    </citation>
    <scope>NUCLEOTIDE SEQUENCE [LARGE SCALE GENOMIC DNA]</scope>
    <source>
        <strain evidence="1 2">Xinb3</strain>
        <tissue evidence="1">Complete organism</tissue>
    </source>
</reference>
<feature type="non-terminal residue" evidence="1">
    <location>
        <position position="1"/>
    </location>
</feature>
<keyword evidence="2" id="KW-1185">Reference proteome</keyword>